<evidence type="ECO:0000256" key="1">
    <source>
        <dbReference type="SAM" id="MobiDB-lite"/>
    </source>
</evidence>
<reference evidence="2" key="1">
    <citation type="journal article" date="2022" name="ISME J.">
        <title>Identification of active gaseous-alkane degraders at natural gas seeps.</title>
        <authorList>
            <person name="Farhan Ul Haque M."/>
            <person name="Hernandez M."/>
            <person name="Crombie A.T."/>
            <person name="Murrell J.C."/>
        </authorList>
    </citation>
    <scope>NUCLEOTIDE SEQUENCE</scope>
    <source>
        <strain evidence="2">PC2</strain>
    </source>
</reference>
<name>A0ABS9Z7F9_9HYPH</name>
<sequence length="162" mass="17116">MAQSHHGAHTGHKAERGAESASDDLRTVSSVLHDIMPVLNRIQSRNPHAAALGLFGQMSVESLAAVALVTDLGADSLRRLTAFLDANAGKHEGLENCAPVVAAAARALSARDYAQAFTHIFDAYRAIALMRMEDPEIPSPSSVSVVMDAARPANARDDGTPH</sequence>
<dbReference type="Proteomes" id="UP001139104">
    <property type="component" value="Unassembled WGS sequence"/>
</dbReference>
<feature type="region of interest" description="Disordered" evidence="1">
    <location>
        <begin position="1"/>
        <end position="23"/>
    </location>
</feature>
<protein>
    <submittedName>
        <fullName evidence="2">Uncharacterized protein</fullName>
    </submittedName>
</protein>
<feature type="compositionally biased region" description="Basic and acidic residues" evidence="1">
    <location>
        <begin position="12"/>
        <end position="23"/>
    </location>
</feature>
<comment type="caution">
    <text evidence="2">The sequence shown here is derived from an EMBL/GenBank/DDBJ whole genome shotgun (WGS) entry which is preliminary data.</text>
</comment>
<organism evidence="2 3">
    <name type="scientific">Candidatus Rhodoblastus alkanivorans</name>
    <dbReference type="NCBI Taxonomy" id="2954117"/>
    <lineage>
        <taxon>Bacteria</taxon>
        <taxon>Pseudomonadati</taxon>
        <taxon>Pseudomonadota</taxon>
        <taxon>Alphaproteobacteria</taxon>
        <taxon>Hyphomicrobiales</taxon>
        <taxon>Rhodoblastaceae</taxon>
        <taxon>Rhodoblastus</taxon>
    </lineage>
</organism>
<feature type="compositionally biased region" description="Basic residues" evidence="1">
    <location>
        <begin position="1"/>
        <end position="11"/>
    </location>
</feature>
<gene>
    <name evidence="2" type="ORF">K2U94_12810</name>
</gene>
<evidence type="ECO:0000313" key="3">
    <source>
        <dbReference type="Proteomes" id="UP001139104"/>
    </source>
</evidence>
<dbReference type="RefSeq" id="WP_243067579.1">
    <property type="nucleotide sequence ID" value="NZ_JAIVFK010000009.1"/>
</dbReference>
<dbReference type="EMBL" id="JAIVFP010000001">
    <property type="protein sequence ID" value="MCI4683638.1"/>
    <property type="molecule type" value="Genomic_DNA"/>
</dbReference>
<accession>A0ABS9Z7F9</accession>
<proteinExistence type="predicted"/>
<keyword evidence="3" id="KW-1185">Reference proteome</keyword>
<evidence type="ECO:0000313" key="2">
    <source>
        <dbReference type="EMBL" id="MCI4683638.1"/>
    </source>
</evidence>